<keyword evidence="2" id="KW-0963">Cytoplasm</keyword>
<dbReference type="RefSeq" id="WP_158341971.1">
    <property type="nucleotide sequence ID" value="NZ_CP033012.1"/>
</dbReference>
<gene>
    <name evidence="4" type="ORF">D9V65_01915</name>
</gene>
<dbReference type="GO" id="GO:0003677">
    <property type="term" value="F:DNA binding"/>
    <property type="evidence" value="ECO:0007669"/>
    <property type="project" value="UniProtKB-UniRule"/>
</dbReference>
<comment type="subcellular location">
    <subcellularLocation>
        <location evidence="2">Cytoplasm</location>
        <location evidence="2">Nucleoid</location>
    </subcellularLocation>
</comment>
<name>A0A4D6XVF4_9GAMM</name>
<keyword evidence="3" id="KW-0175">Coiled coil</keyword>
<dbReference type="Gene3D" id="3.30.1310.10">
    <property type="entry name" value="Nucleoid-associated protein YbaB-like domain"/>
    <property type="match status" value="1"/>
</dbReference>
<dbReference type="PANTHER" id="PTHR33449:SF1">
    <property type="entry name" value="NUCLEOID-ASSOCIATED PROTEIN YBAB"/>
    <property type="match status" value="1"/>
</dbReference>
<dbReference type="HAMAP" id="MF_00274">
    <property type="entry name" value="DNA_YbaB_EbfC"/>
    <property type="match status" value="1"/>
</dbReference>
<dbReference type="PANTHER" id="PTHR33449">
    <property type="entry name" value="NUCLEOID-ASSOCIATED PROTEIN YBAB"/>
    <property type="match status" value="1"/>
</dbReference>
<dbReference type="InterPro" id="IPR004401">
    <property type="entry name" value="YbaB/EbfC"/>
</dbReference>
<dbReference type="NCBIfam" id="TIGR00103">
    <property type="entry name" value="DNA_YbaB_EbfC"/>
    <property type="match status" value="1"/>
</dbReference>
<evidence type="ECO:0000313" key="4">
    <source>
        <dbReference type="EMBL" id="QCI19489.1"/>
    </source>
</evidence>
<comment type="subunit">
    <text evidence="2">Homodimer.</text>
</comment>
<dbReference type="GO" id="GO:0005829">
    <property type="term" value="C:cytosol"/>
    <property type="evidence" value="ECO:0007669"/>
    <property type="project" value="TreeGrafter"/>
</dbReference>
<reference evidence="4 5" key="1">
    <citation type="submission" date="2018-10" db="EMBL/GenBank/DDBJ databases">
        <title>Comparative functional genomics of the obligate endosymbiont Buchnera aphidicola.</title>
        <authorList>
            <person name="Chong R.A."/>
        </authorList>
    </citation>
    <scope>NUCLEOTIDE SEQUENCE [LARGE SCALE GENOMIC DNA]</scope>
    <source>
        <strain evidence="4 5">Aoe</strain>
    </source>
</reference>
<comment type="similarity">
    <text evidence="2">Belongs to the YbaB/EbfC family.</text>
</comment>
<dbReference type="Pfam" id="PF02575">
    <property type="entry name" value="YbaB_DNA_bd"/>
    <property type="match status" value="1"/>
</dbReference>
<accession>A0A4D6XVF4</accession>
<dbReference type="InterPro" id="IPR036894">
    <property type="entry name" value="YbaB-like_sf"/>
</dbReference>
<keyword evidence="1 2" id="KW-0238">DNA-binding</keyword>
<organism evidence="4 5">
    <name type="scientific">Buchnera aphidicola</name>
    <name type="common">Anoecia oenotherae</name>
    <dbReference type="NCBI Taxonomy" id="1241833"/>
    <lineage>
        <taxon>Bacteria</taxon>
        <taxon>Pseudomonadati</taxon>
        <taxon>Pseudomonadota</taxon>
        <taxon>Gammaproteobacteria</taxon>
        <taxon>Enterobacterales</taxon>
        <taxon>Erwiniaceae</taxon>
        <taxon>Buchnera</taxon>
    </lineage>
</organism>
<protein>
    <recommendedName>
        <fullName evidence="2">Nucleoid-associated protein D9V65_01915</fullName>
    </recommendedName>
</protein>
<evidence type="ECO:0000256" key="2">
    <source>
        <dbReference type="HAMAP-Rule" id="MF_00274"/>
    </source>
</evidence>
<sequence length="109" mass="12294">MFNKHNLGNLVKQAQDMQEKMNKIQEEIEKIEVTGESGAGLIKITINGSYICKKVEIDSSLFDEEKEILEDLSTAAFNDAIRRISEIKKNKMSSISNNMNIPNAFNLSN</sequence>
<comment type="function">
    <text evidence="2">Binds to DNA and alters its conformation. May be involved in regulation of gene expression, nucleoid organization and DNA protection.</text>
</comment>
<proteinExistence type="inferred from homology"/>
<evidence type="ECO:0000313" key="5">
    <source>
        <dbReference type="Proteomes" id="UP000298677"/>
    </source>
</evidence>
<dbReference type="OrthoDB" id="9808738at2"/>
<dbReference type="GO" id="GO:0043590">
    <property type="term" value="C:bacterial nucleoid"/>
    <property type="evidence" value="ECO:0007669"/>
    <property type="project" value="UniProtKB-UniRule"/>
</dbReference>
<dbReference type="AlphaFoldDB" id="A0A4D6XVF4"/>
<dbReference type="Proteomes" id="UP000298677">
    <property type="component" value="Chromosome"/>
</dbReference>
<evidence type="ECO:0000256" key="3">
    <source>
        <dbReference type="SAM" id="Coils"/>
    </source>
</evidence>
<feature type="coiled-coil region" evidence="3">
    <location>
        <begin position="7"/>
        <end position="34"/>
    </location>
</feature>
<dbReference type="PIRSF" id="PIRSF004555">
    <property type="entry name" value="UCP004555"/>
    <property type="match status" value="1"/>
</dbReference>
<dbReference type="SUPFAM" id="SSF82607">
    <property type="entry name" value="YbaB-like"/>
    <property type="match status" value="1"/>
</dbReference>
<keyword evidence="5" id="KW-1185">Reference proteome</keyword>
<evidence type="ECO:0000256" key="1">
    <source>
        <dbReference type="ARBA" id="ARBA00023125"/>
    </source>
</evidence>
<dbReference type="EMBL" id="CP033012">
    <property type="protein sequence ID" value="QCI19489.1"/>
    <property type="molecule type" value="Genomic_DNA"/>
</dbReference>